<dbReference type="PROSITE" id="PS01040">
    <property type="entry name" value="SBP_BACTERIAL_5"/>
    <property type="match status" value="1"/>
</dbReference>
<accession>D7CVU9</accession>
<dbReference type="GO" id="GO:0042597">
    <property type="term" value="C:periplasmic space"/>
    <property type="evidence" value="ECO:0007669"/>
    <property type="project" value="UniProtKB-ARBA"/>
</dbReference>
<reference evidence="5 6" key="2">
    <citation type="journal article" date="2011" name="Stand. Genomic Sci.">
        <title>Complete genome sequence of Truepera radiovictrix type strain (RQ-24).</title>
        <authorList>
            <person name="Ivanova N."/>
            <person name="Rohde C."/>
            <person name="Munk C."/>
            <person name="Nolan M."/>
            <person name="Lucas S."/>
            <person name="Del Rio T.G."/>
            <person name="Tice H."/>
            <person name="Deshpande S."/>
            <person name="Cheng J.F."/>
            <person name="Tapia R."/>
            <person name="Han C."/>
            <person name="Goodwin L."/>
            <person name="Pitluck S."/>
            <person name="Liolios K."/>
            <person name="Mavromatis K."/>
            <person name="Mikhailova N."/>
            <person name="Pati A."/>
            <person name="Chen A."/>
            <person name="Palaniappan K."/>
            <person name="Land M."/>
            <person name="Hauser L."/>
            <person name="Chang Y.J."/>
            <person name="Jeffries C.D."/>
            <person name="Brambilla E."/>
            <person name="Rohde M."/>
            <person name="Goker M."/>
            <person name="Tindall B.J."/>
            <person name="Woyke T."/>
            <person name="Bristow J."/>
            <person name="Eisen J.A."/>
            <person name="Markowitz V."/>
            <person name="Hugenholtz P."/>
            <person name="Kyrpides N.C."/>
            <person name="Klenk H.P."/>
            <person name="Lapidus A."/>
        </authorList>
    </citation>
    <scope>NUCLEOTIDE SEQUENCE [LARGE SCALE GENOMIC DNA]</scope>
    <source>
        <strain evidence="6">DSM 17093 / CIP 108686 / LMG 22925 / RQ-24</strain>
    </source>
</reference>
<reference evidence="6" key="1">
    <citation type="submission" date="2010-05" db="EMBL/GenBank/DDBJ databases">
        <title>The complete genome of Truepera radiovictris DSM 17093.</title>
        <authorList>
            <consortium name="US DOE Joint Genome Institute (JGI-PGF)"/>
            <person name="Lucas S."/>
            <person name="Copeland A."/>
            <person name="Lapidus A."/>
            <person name="Glavina del Rio T."/>
            <person name="Dalin E."/>
            <person name="Tice H."/>
            <person name="Bruce D."/>
            <person name="Goodwin L."/>
            <person name="Pitluck S."/>
            <person name="Kyrpides N."/>
            <person name="Mavromatis K."/>
            <person name="Ovchinnikova G."/>
            <person name="Munk A.C."/>
            <person name="Detter J.C."/>
            <person name="Han C."/>
            <person name="Tapia R."/>
            <person name="Land M."/>
            <person name="Hauser L."/>
            <person name="Markowitz V."/>
            <person name="Cheng J.-F."/>
            <person name="Hugenholtz P."/>
            <person name="Woyke T."/>
            <person name="Wu D."/>
            <person name="Tindall B."/>
            <person name="Pomrenke H.G."/>
            <person name="Brambilla E."/>
            <person name="Klenk H.-P."/>
            <person name="Eisen J.A."/>
        </authorList>
    </citation>
    <scope>NUCLEOTIDE SEQUENCE [LARGE SCALE GENOMIC DNA]</scope>
    <source>
        <strain evidence="6">DSM 17093 / CIP 108686 / LMG 22925 / RQ-24</strain>
    </source>
</reference>
<dbReference type="eggNOG" id="COG0747">
    <property type="taxonomic scope" value="Bacteria"/>
</dbReference>
<evidence type="ECO:0000256" key="2">
    <source>
        <dbReference type="ARBA" id="ARBA00022729"/>
    </source>
</evidence>
<dbReference type="AlphaFoldDB" id="D7CVU9"/>
<dbReference type="EMBL" id="CP002049">
    <property type="protein sequence ID" value="ADI16010.1"/>
    <property type="molecule type" value="Genomic_DNA"/>
</dbReference>
<gene>
    <name evidence="5" type="ordered locus">Trad_2912</name>
</gene>
<evidence type="ECO:0000256" key="3">
    <source>
        <dbReference type="SAM" id="SignalP"/>
    </source>
</evidence>
<dbReference type="RefSeq" id="WP_013179369.1">
    <property type="nucleotide sequence ID" value="NC_014221.1"/>
</dbReference>
<dbReference type="PANTHER" id="PTHR30290:SF34">
    <property type="entry name" value="ABC TRANSPORTER, PERIPLASMIC OLIGO-PEPTIDE BINDING PROTEIN, PUTATIVE-RELATED"/>
    <property type="match status" value="1"/>
</dbReference>
<proteinExistence type="inferred from homology"/>
<dbReference type="Pfam" id="PF00496">
    <property type="entry name" value="SBP_bac_5"/>
    <property type="match status" value="1"/>
</dbReference>
<comment type="similarity">
    <text evidence="1">Belongs to the bacterial solute-binding protein 5 family.</text>
</comment>
<keyword evidence="6" id="KW-1185">Reference proteome</keyword>
<dbReference type="KEGG" id="tra:Trad_2912"/>
<dbReference type="GO" id="GO:0043190">
    <property type="term" value="C:ATP-binding cassette (ABC) transporter complex"/>
    <property type="evidence" value="ECO:0007669"/>
    <property type="project" value="InterPro"/>
</dbReference>
<sequence length="586" mass="64958">MTRPTRRALLALALAAAPAALAQAPADTYVVNQFGAPVTLDPARNYDSASSEIIENLYETLYTYDGEAIDAFVPQLATGYEVSEDGTVYTFTLREGVPFHSGNTLTCRDVEYSFERGFVTAHPEGAFSYLLGAQLLGTQTDGTDPEAYQQEVSFADIDGAIECPDGDDGLTVQFTLRQADPAFLSIIVYSAFSIVDSQWAIENGMWDGTEATWTEWIGRDLTQEFMQNQASGTGAYRLVSWETNSLIAERFDDYWGGAPALEAVVYNYVDEQATNILALTQGDADRIVLGDRAGLAQLRGAPGVRVVEQNEAGEPFLTTVVTSIFFNYDINTANNEDVGSGQLDGNGIPADFFQDENVRLGFAHLFDQQAFVDQVLEGQGQALTMGLPPTFLGYNPDVEIRTLDLEAAEEHFRAAYGGELWDTGFQFTALYNEGNTARQIALQIIAQNLSELNPNFRMNVRGLPWADYLSRTDQRLAPLFALGWAADYADPRNFINTFYSNEGFYAARTSIDFPEMQALIDQANSIIDQEERAALYQEIGQLHYELAPLIIVPAQFDYLAVRENLQGYYYNPMLSGNFFWKDLSKN</sequence>
<dbReference type="GO" id="GO:0015833">
    <property type="term" value="P:peptide transport"/>
    <property type="evidence" value="ECO:0007669"/>
    <property type="project" value="TreeGrafter"/>
</dbReference>
<dbReference type="GO" id="GO:1904680">
    <property type="term" value="F:peptide transmembrane transporter activity"/>
    <property type="evidence" value="ECO:0007669"/>
    <property type="project" value="TreeGrafter"/>
</dbReference>
<evidence type="ECO:0000313" key="6">
    <source>
        <dbReference type="Proteomes" id="UP000000379"/>
    </source>
</evidence>
<dbReference type="CDD" id="cd08512">
    <property type="entry name" value="PBP2_NikA_DppA_OppA_like_7"/>
    <property type="match status" value="1"/>
</dbReference>
<dbReference type="Gene3D" id="3.40.190.10">
    <property type="entry name" value="Periplasmic binding protein-like II"/>
    <property type="match status" value="1"/>
</dbReference>
<dbReference type="InterPro" id="IPR006311">
    <property type="entry name" value="TAT_signal"/>
</dbReference>
<dbReference type="PROSITE" id="PS51318">
    <property type="entry name" value="TAT"/>
    <property type="match status" value="1"/>
</dbReference>
<evidence type="ECO:0000259" key="4">
    <source>
        <dbReference type="Pfam" id="PF00496"/>
    </source>
</evidence>
<dbReference type="InterPro" id="IPR023765">
    <property type="entry name" value="SBP_5_CS"/>
</dbReference>
<keyword evidence="2 3" id="KW-0732">Signal</keyword>
<dbReference type="Gene3D" id="3.90.76.10">
    <property type="entry name" value="Dipeptide-binding Protein, Domain 1"/>
    <property type="match status" value="1"/>
</dbReference>
<dbReference type="Gene3D" id="3.10.105.10">
    <property type="entry name" value="Dipeptide-binding Protein, Domain 3"/>
    <property type="match status" value="1"/>
</dbReference>
<feature type="domain" description="Solute-binding protein family 5" evidence="4">
    <location>
        <begin position="72"/>
        <end position="504"/>
    </location>
</feature>
<dbReference type="InterPro" id="IPR030678">
    <property type="entry name" value="Peptide/Ni-bd"/>
</dbReference>
<dbReference type="Proteomes" id="UP000000379">
    <property type="component" value="Chromosome"/>
</dbReference>
<dbReference type="InterPro" id="IPR039424">
    <property type="entry name" value="SBP_5"/>
</dbReference>
<evidence type="ECO:0000256" key="1">
    <source>
        <dbReference type="ARBA" id="ARBA00005695"/>
    </source>
</evidence>
<dbReference type="PANTHER" id="PTHR30290">
    <property type="entry name" value="PERIPLASMIC BINDING COMPONENT OF ABC TRANSPORTER"/>
    <property type="match status" value="1"/>
</dbReference>
<name>D7CVU9_TRURR</name>
<feature type="chain" id="PRO_5003094500" evidence="3">
    <location>
        <begin position="23"/>
        <end position="586"/>
    </location>
</feature>
<dbReference type="SUPFAM" id="SSF53850">
    <property type="entry name" value="Periplasmic binding protein-like II"/>
    <property type="match status" value="1"/>
</dbReference>
<dbReference type="OrthoDB" id="9796817at2"/>
<organism evidence="5 6">
    <name type="scientific">Truepera radiovictrix (strain DSM 17093 / CIP 108686 / LMG 22925 / RQ-24)</name>
    <dbReference type="NCBI Taxonomy" id="649638"/>
    <lineage>
        <taxon>Bacteria</taxon>
        <taxon>Thermotogati</taxon>
        <taxon>Deinococcota</taxon>
        <taxon>Deinococci</taxon>
        <taxon>Trueperales</taxon>
        <taxon>Trueperaceae</taxon>
        <taxon>Truepera</taxon>
    </lineage>
</organism>
<protein>
    <submittedName>
        <fullName evidence="5">Extracellular solute-binding protein family 5</fullName>
    </submittedName>
</protein>
<dbReference type="HOGENOM" id="CLU_017028_7_2_0"/>
<feature type="signal peptide" evidence="3">
    <location>
        <begin position="1"/>
        <end position="22"/>
    </location>
</feature>
<dbReference type="InterPro" id="IPR000914">
    <property type="entry name" value="SBP_5_dom"/>
</dbReference>
<evidence type="ECO:0000313" key="5">
    <source>
        <dbReference type="EMBL" id="ADI16010.1"/>
    </source>
</evidence>
<dbReference type="STRING" id="649638.Trad_2912"/>
<dbReference type="PIRSF" id="PIRSF002741">
    <property type="entry name" value="MppA"/>
    <property type="match status" value="1"/>
</dbReference>